<evidence type="ECO:0000313" key="10">
    <source>
        <dbReference type="Proteomes" id="UP000295537"/>
    </source>
</evidence>
<dbReference type="EC" id="5.3.1.9" evidence="7"/>
<dbReference type="GO" id="GO:0005829">
    <property type="term" value="C:cytosol"/>
    <property type="evidence" value="ECO:0007669"/>
    <property type="project" value="TreeGrafter"/>
</dbReference>
<keyword evidence="7" id="KW-0963">Cytoplasm</keyword>
<keyword evidence="3 7" id="KW-0312">Gluconeogenesis</keyword>
<dbReference type="PROSITE" id="PS00765">
    <property type="entry name" value="P_GLUCOSE_ISOMERASE_1"/>
    <property type="match status" value="1"/>
</dbReference>
<dbReference type="OrthoDB" id="140919at2"/>
<keyword evidence="10" id="KW-1185">Reference proteome</keyword>
<feature type="active site" evidence="7">
    <location>
        <position position="512"/>
    </location>
</feature>
<dbReference type="SUPFAM" id="SSF53697">
    <property type="entry name" value="SIS domain"/>
    <property type="match status" value="1"/>
</dbReference>
<accession>A0A4R2N8S6</accession>
<dbReference type="GO" id="GO:0048029">
    <property type="term" value="F:monosaccharide binding"/>
    <property type="evidence" value="ECO:0007669"/>
    <property type="project" value="TreeGrafter"/>
</dbReference>
<evidence type="ECO:0000313" key="9">
    <source>
        <dbReference type="EMBL" id="TCP17397.1"/>
    </source>
</evidence>
<dbReference type="FunFam" id="3.40.50.10490:FF:000004">
    <property type="entry name" value="Glucose-6-phosphate isomerase"/>
    <property type="match status" value="1"/>
</dbReference>
<comment type="pathway">
    <text evidence="1 7 8">Carbohydrate degradation; glycolysis; D-glyceraldehyde 3-phosphate and glycerone phosphate from D-glucose: step 2/4.</text>
</comment>
<dbReference type="InterPro" id="IPR018189">
    <property type="entry name" value="Phosphoglucose_isomerase_CS"/>
</dbReference>
<keyword evidence="5 7" id="KW-0413">Isomerase</keyword>
<evidence type="ECO:0000256" key="1">
    <source>
        <dbReference type="ARBA" id="ARBA00004926"/>
    </source>
</evidence>
<dbReference type="EMBL" id="SLXJ01000006">
    <property type="protein sequence ID" value="TCP17397.1"/>
    <property type="molecule type" value="Genomic_DNA"/>
</dbReference>
<dbReference type="RefSeq" id="WP_132501321.1">
    <property type="nucleotide sequence ID" value="NZ_LVXA01000001.1"/>
</dbReference>
<comment type="catalytic activity">
    <reaction evidence="6 7 8">
        <text>alpha-D-glucose 6-phosphate = beta-D-fructose 6-phosphate</text>
        <dbReference type="Rhea" id="RHEA:11816"/>
        <dbReference type="ChEBI" id="CHEBI:57634"/>
        <dbReference type="ChEBI" id="CHEBI:58225"/>
        <dbReference type="EC" id="5.3.1.9"/>
    </reaction>
</comment>
<dbReference type="NCBIfam" id="NF001211">
    <property type="entry name" value="PRK00179.1"/>
    <property type="match status" value="1"/>
</dbReference>
<evidence type="ECO:0000256" key="3">
    <source>
        <dbReference type="ARBA" id="ARBA00022432"/>
    </source>
</evidence>
<dbReference type="PROSITE" id="PS00174">
    <property type="entry name" value="P_GLUCOSE_ISOMERASE_2"/>
    <property type="match status" value="1"/>
</dbReference>
<dbReference type="PANTHER" id="PTHR11469">
    <property type="entry name" value="GLUCOSE-6-PHOSPHATE ISOMERASE"/>
    <property type="match status" value="1"/>
</dbReference>
<evidence type="ECO:0000256" key="4">
    <source>
        <dbReference type="ARBA" id="ARBA00023152"/>
    </source>
</evidence>
<dbReference type="InterPro" id="IPR023096">
    <property type="entry name" value="G6P_Isomerase_C"/>
</dbReference>
<protein>
    <recommendedName>
        <fullName evidence="7">Glucose-6-phosphate isomerase</fullName>
        <shortName evidence="7">GPI</shortName>
        <ecNumber evidence="7">5.3.1.9</ecNumber>
    </recommendedName>
    <alternativeName>
        <fullName evidence="7">Phosphoglucose isomerase</fullName>
        <shortName evidence="7">PGI</shortName>
    </alternativeName>
    <alternativeName>
        <fullName evidence="7">Phosphohexose isomerase</fullName>
        <shortName evidence="7">PHI</shortName>
    </alternativeName>
</protein>
<comment type="caution">
    <text evidence="9">The sequence shown here is derived from an EMBL/GenBank/DDBJ whole genome shotgun (WGS) entry which is preliminary data.</text>
</comment>
<dbReference type="Pfam" id="PF00342">
    <property type="entry name" value="PGI"/>
    <property type="match status" value="1"/>
</dbReference>
<dbReference type="InterPro" id="IPR001672">
    <property type="entry name" value="G6P_Isomerase"/>
</dbReference>
<evidence type="ECO:0000256" key="5">
    <source>
        <dbReference type="ARBA" id="ARBA00023235"/>
    </source>
</evidence>
<dbReference type="UniPathway" id="UPA00109">
    <property type="reaction ID" value="UER00181"/>
</dbReference>
<dbReference type="GO" id="GO:0006094">
    <property type="term" value="P:gluconeogenesis"/>
    <property type="evidence" value="ECO:0007669"/>
    <property type="project" value="UniProtKB-UniRule"/>
</dbReference>
<keyword evidence="4 7" id="KW-0324">Glycolysis</keyword>
<evidence type="ECO:0000256" key="8">
    <source>
        <dbReference type="RuleBase" id="RU000612"/>
    </source>
</evidence>
<feature type="active site" evidence="7">
    <location>
        <position position="384"/>
    </location>
</feature>
<dbReference type="GO" id="GO:0051156">
    <property type="term" value="P:glucose 6-phosphate metabolic process"/>
    <property type="evidence" value="ECO:0007669"/>
    <property type="project" value="TreeGrafter"/>
</dbReference>
<dbReference type="GO" id="GO:0004347">
    <property type="term" value="F:glucose-6-phosphate isomerase activity"/>
    <property type="evidence" value="ECO:0007669"/>
    <property type="project" value="UniProtKB-UniRule"/>
</dbReference>
<dbReference type="AlphaFoldDB" id="A0A4R2N8S6"/>
<dbReference type="UniPathway" id="UPA00138"/>
<name>A0A4R2N8S6_9PAST</name>
<dbReference type="InterPro" id="IPR035476">
    <property type="entry name" value="SIS_PGI_1"/>
</dbReference>
<dbReference type="Proteomes" id="UP000295537">
    <property type="component" value="Unassembled WGS sequence"/>
</dbReference>
<dbReference type="InterPro" id="IPR046348">
    <property type="entry name" value="SIS_dom_sf"/>
</dbReference>
<dbReference type="Gene3D" id="3.40.50.10490">
    <property type="entry name" value="Glucose-6-phosphate isomerase like protein, domain 1"/>
    <property type="match status" value="2"/>
</dbReference>
<dbReference type="InterPro" id="IPR035482">
    <property type="entry name" value="SIS_PGI_2"/>
</dbReference>
<dbReference type="PRINTS" id="PR00662">
    <property type="entry name" value="G6PISOMERASE"/>
</dbReference>
<evidence type="ECO:0000256" key="2">
    <source>
        <dbReference type="ARBA" id="ARBA00006604"/>
    </source>
</evidence>
<evidence type="ECO:0000256" key="7">
    <source>
        <dbReference type="HAMAP-Rule" id="MF_00473"/>
    </source>
</evidence>
<dbReference type="GO" id="GO:0097367">
    <property type="term" value="F:carbohydrate derivative binding"/>
    <property type="evidence" value="ECO:0007669"/>
    <property type="project" value="InterPro"/>
</dbReference>
<dbReference type="Gene3D" id="1.10.1390.10">
    <property type="match status" value="1"/>
</dbReference>
<dbReference type="PROSITE" id="PS51463">
    <property type="entry name" value="P_GLUCOSE_ISOMERASE_3"/>
    <property type="match status" value="1"/>
</dbReference>
<reference evidence="9 10" key="1">
    <citation type="submission" date="2019-03" db="EMBL/GenBank/DDBJ databases">
        <title>Genomic Encyclopedia of Type Strains, Phase IV (KMG-IV): sequencing the most valuable type-strain genomes for metagenomic binning, comparative biology and taxonomic classification.</title>
        <authorList>
            <person name="Goeker M."/>
        </authorList>
    </citation>
    <scope>NUCLEOTIDE SEQUENCE [LARGE SCALE GENOMIC DNA]</scope>
    <source>
        <strain evidence="9 10">DSM 16380</strain>
    </source>
</reference>
<comment type="similarity">
    <text evidence="2 7 8">Belongs to the GPI family.</text>
</comment>
<comment type="subcellular location">
    <subcellularLocation>
        <location evidence="7">Cytoplasm</location>
    </subcellularLocation>
</comment>
<comment type="pathway">
    <text evidence="7">Carbohydrate biosynthesis; gluconeogenesis.</text>
</comment>
<evidence type="ECO:0000256" key="6">
    <source>
        <dbReference type="ARBA" id="ARBA00029321"/>
    </source>
</evidence>
<proteinExistence type="inferred from homology"/>
<sequence length="546" mass="61076">MQQINPTLTRAWNALLQHKSEQLSIPELFAEDTQRFEKYSLYFDNQILVDFSKNAINQNTLTLLRQLANECQLQSAISAMFSGKKINRTEDRAVLHTALRNRSNTPVEVDGKDVMPEVNAVLAKMKSFCERVISGKWQGYTGKAITDVVNIGIGGSDLGPYMVTEALRPYKNHLSLHFVSNVDGTHIAETLRKLNPETTLVLVASKTFTTQETMTNALSAREWLLANAKEESAVAKHFVALSTNAKEVAKFGIDTENMFEFWDWVGGRYSLWSAIGLSIMLSVGAENFEQLLEGAHAMDKHFQSTPIEKNIPATLALIGIWNNNFLGAESEAILPYDQYMHRFAAYFQQGNMESNGKYVGRDGKPVDYQTGPIIWGEPGTNGQHAFYQLIHQGTKLIPCDFIAPAQTHNPIGDHHSKLLSNFFAQTEALAFGKSKETIEQEFVQAGKSLEKVAGIVPFKVFTGNKPTNSILVQKITPFTLGALIAMYEHKIFVQGVIFNIYSFDQWGVELGKQLANRILPELENDETITSHDSSTNGLINQFKSWR</sequence>
<dbReference type="HAMAP" id="MF_00473">
    <property type="entry name" value="G6P_isomerase"/>
    <property type="match status" value="1"/>
</dbReference>
<dbReference type="CDD" id="cd05015">
    <property type="entry name" value="SIS_PGI_1"/>
    <property type="match status" value="1"/>
</dbReference>
<organism evidence="9 10">
    <name type="scientific">Nicoletella semolina</name>
    <dbReference type="NCBI Taxonomy" id="271160"/>
    <lineage>
        <taxon>Bacteria</taxon>
        <taxon>Pseudomonadati</taxon>
        <taxon>Pseudomonadota</taxon>
        <taxon>Gammaproteobacteria</taxon>
        <taxon>Pasteurellales</taxon>
        <taxon>Pasteurellaceae</taxon>
        <taxon>Nicoletella</taxon>
    </lineage>
</organism>
<comment type="function">
    <text evidence="7">Catalyzes the reversible isomerization of glucose-6-phosphate to fructose-6-phosphate.</text>
</comment>
<dbReference type="GO" id="GO:0006096">
    <property type="term" value="P:glycolytic process"/>
    <property type="evidence" value="ECO:0007669"/>
    <property type="project" value="UniProtKB-UniRule"/>
</dbReference>
<gene>
    <name evidence="7" type="primary">pgi</name>
    <name evidence="9" type="ORF">EV693_10683</name>
</gene>
<dbReference type="FunFam" id="1.10.1390.10:FF:000001">
    <property type="entry name" value="Glucose-6-phosphate isomerase"/>
    <property type="match status" value="1"/>
</dbReference>
<dbReference type="CDD" id="cd05016">
    <property type="entry name" value="SIS_PGI_2"/>
    <property type="match status" value="1"/>
</dbReference>
<feature type="active site" description="Proton donor" evidence="7">
    <location>
        <position position="353"/>
    </location>
</feature>
<dbReference type="PANTHER" id="PTHR11469:SF1">
    <property type="entry name" value="GLUCOSE-6-PHOSPHATE ISOMERASE"/>
    <property type="match status" value="1"/>
</dbReference>